<dbReference type="GO" id="GO:0043022">
    <property type="term" value="F:ribosome binding"/>
    <property type="evidence" value="ECO:0007669"/>
    <property type="project" value="TreeGrafter"/>
</dbReference>
<sequence>MEKSVRRLREKFHGKIPVNKATILMRRYGNNHRIVAMDIILMKDRGKGTRRAIWRQVQLFLVNTVIHHLNKFKWGITFNEQMVFQSDGTSELDEDDQAILQNDEAARNVVQRLEAEEREEAEAQARQQPSRELASRLRVLPLTRENLRMFDNAQRNVIPSDLHQFACQLCDFDWWRRVPQRKMVSRCQKCKRKYDPVPEDRRWGIAEFHCPNCARTFKGFGQMNLGSPCYTCHSLVTPTQILPPRRKNIGLGNRRQNPHSCLAEDCYNRQEPHVPGTECIHPRSRLQNHKPRVVYPSLAHVSSGSTVNTCLSQGSLMDLYQIILDDIREERGAEIEEDGQEEDESNTETNTSSSSSSRI</sequence>
<evidence type="ECO:0000256" key="1">
    <source>
        <dbReference type="ARBA" id="ARBA00004123"/>
    </source>
</evidence>
<evidence type="ECO:0000256" key="2">
    <source>
        <dbReference type="ARBA" id="ARBA00004201"/>
    </source>
</evidence>
<dbReference type="PANTHER" id="PTHR16135">
    <property type="entry name" value="REPRESSOR OF YIELD OF DENV PROTEIN"/>
    <property type="match status" value="1"/>
</dbReference>
<dbReference type="Pfam" id="PF15135">
    <property type="entry name" value="UPF0515"/>
    <property type="match status" value="2"/>
</dbReference>
<keyword evidence="5" id="KW-0694">RNA-binding</keyword>
<comment type="caution">
    <text evidence="8">The sequence shown here is derived from an EMBL/GenBank/DDBJ whole genome shotgun (WGS) entry which is preliminary data.</text>
</comment>
<dbReference type="GO" id="GO:0005634">
    <property type="term" value="C:nucleus"/>
    <property type="evidence" value="ECO:0007669"/>
    <property type="project" value="UniProtKB-SubCell"/>
</dbReference>
<dbReference type="GO" id="GO:0045087">
    <property type="term" value="P:innate immune response"/>
    <property type="evidence" value="ECO:0007669"/>
    <property type="project" value="TreeGrafter"/>
</dbReference>
<dbReference type="InterPro" id="IPR026795">
    <property type="entry name" value="SHFL"/>
</dbReference>
<evidence type="ECO:0000256" key="3">
    <source>
        <dbReference type="ARBA" id="ARBA00005469"/>
    </source>
</evidence>
<organism evidence="8 9">
    <name type="scientific">Scleropages formosus</name>
    <name type="common">Asian bonytongue</name>
    <name type="synonym">Osteoglossum formosum</name>
    <dbReference type="NCBI Taxonomy" id="113540"/>
    <lineage>
        <taxon>Eukaryota</taxon>
        <taxon>Metazoa</taxon>
        <taxon>Chordata</taxon>
        <taxon>Craniata</taxon>
        <taxon>Vertebrata</taxon>
        <taxon>Euteleostomi</taxon>
        <taxon>Actinopterygii</taxon>
        <taxon>Neopterygii</taxon>
        <taxon>Teleostei</taxon>
        <taxon>Osteoglossocephala</taxon>
        <taxon>Osteoglossomorpha</taxon>
        <taxon>Osteoglossiformes</taxon>
        <taxon>Osteoglossidae</taxon>
        <taxon>Scleropages</taxon>
    </lineage>
</organism>
<dbReference type="GO" id="GO:0000932">
    <property type="term" value="C:P-body"/>
    <property type="evidence" value="ECO:0007669"/>
    <property type="project" value="UniProtKB-SubCell"/>
</dbReference>
<dbReference type="AlphaFoldDB" id="A0A0P7U307"/>
<feature type="region of interest" description="Disordered" evidence="7">
    <location>
        <begin position="330"/>
        <end position="359"/>
    </location>
</feature>
<keyword evidence="6" id="KW-0539">Nucleus</keyword>
<evidence type="ECO:0000256" key="6">
    <source>
        <dbReference type="ARBA" id="ARBA00023242"/>
    </source>
</evidence>
<comment type="similarity">
    <text evidence="3">Belongs to the SHFL family.</text>
</comment>
<reference evidence="8 9" key="1">
    <citation type="submission" date="2015-08" db="EMBL/GenBank/DDBJ databases">
        <title>The genome of the Asian arowana (Scleropages formosus).</title>
        <authorList>
            <person name="Tan M.H."/>
            <person name="Gan H.M."/>
            <person name="Croft L.J."/>
            <person name="Austin C.M."/>
        </authorList>
    </citation>
    <scope>NUCLEOTIDE SEQUENCE [LARGE SCALE GENOMIC DNA]</scope>
    <source>
        <strain evidence="8">Aro1</strain>
    </source>
</reference>
<feature type="compositionally biased region" description="Acidic residues" evidence="7">
    <location>
        <begin position="335"/>
        <end position="346"/>
    </location>
</feature>
<evidence type="ECO:0000256" key="7">
    <source>
        <dbReference type="SAM" id="MobiDB-lite"/>
    </source>
</evidence>
<name>A0A0P7U307_SCLFO</name>
<protein>
    <submittedName>
        <fullName evidence="8">UPF0515 protein C19orf66-like</fullName>
    </submittedName>
</protein>
<gene>
    <name evidence="8" type="ORF">Z043_120657</name>
</gene>
<comment type="subcellular location">
    <subcellularLocation>
        <location evidence="2">Cytoplasm</location>
        <location evidence="2">P-body</location>
    </subcellularLocation>
    <subcellularLocation>
        <location evidence="1">Nucleus</location>
    </subcellularLocation>
</comment>
<dbReference type="Proteomes" id="UP000034805">
    <property type="component" value="Unassembled WGS sequence"/>
</dbReference>
<feature type="compositionally biased region" description="Low complexity" evidence="7">
    <location>
        <begin position="347"/>
        <end position="359"/>
    </location>
</feature>
<dbReference type="GO" id="GO:0075523">
    <property type="term" value="P:viral translational frameshifting"/>
    <property type="evidence" value="ECO:0007669"/>
    <property type="project" value="TreeGrafter"/>
</dbReference>
<evidence type="ECO:0000313" key="8">
    <source>
        <dbReference type="EMBL" id="KPP61267.1"/>
    </source>
</evidence>
<evidence type="ECO:0000256" key="5">
    <source>
        <dbReference type="ARBA" id="ARBA00022884"/>
    </source>
</evidence>
<evidence type="ECO:0000256" key="4">
    <source>
        <dbReference type="ARBA" id="ARBA00022490"/>
    </source>
</evidence>
<evidence type="ECO:0000313" key="9">
    <source>
        <dbReference type="Proteomes" id="UP000034805"/>
    </source>
</evidence>
<proteinExistence type="inferred from homology"/>
<dbReference type="EMBL" id="JARO02009791">
    <property type="protein sequence ID" value="KPP61267.1"/>
    <property type="molecule type" value="Genomic_DNA"/>
</dbReference>
<dbReference type="GO" id="GO:1990825">
    <property type="term" value="F:sequence-specific mRNA binding"/>
    <property type="evidence" value="ECO:0007669"/>
    <property type="project" value="TreeGrafter"/>
</dbReference>
<dbReference type="PANTHER" id="PTHR16135:SF2">
    <property type="entry name" value="SHIFTLESS ANTIVIRAL INHIBITOR OF RIBOSOMAL FRAMESHIFTING PROTEIN"/>
    <property type="match status" value="1"/>
</dbReference>
<keyword evidence="4" id="KW-0963">Cytoplasm</keyword>
<accession>A0A0P7U307</accession>